<gene>
    <name evidence="2" type="ORF">IMSHALPRED_000732</name>
</gene>
<dbReference type="EMBL" id="CAJPDT010000107">
    <property type="protein sequence ID" value="CAF9938258.1"/>
    <property type="molecule type" value="Genomic_DNA"/>
</dbReference>
<protein>
    <submittedName>
        <fullName evidence="2">Uncharacterized protein</fullName>
    </submittedName>
</protein>
<comment type="caution">
    <text evidence="2">The sequence shown here is derived from an EMBL/GenBank/DDBJ whole genome shotgun (WGS) entry which is preliminary data.</text>
</comment>
<keyword evidence="3" id="KW-1185">Reference proteome</keyword>
<feature type="region of interest" description="Disordered" evidence="1">
    <location>
        <begin position="69"/>
        <end position="89"/>
    </location>
</feature>
<accession>A0A8H3IYC5</accession>
<evidence type="ECO:0000313" key="2">
    <source>
        <dbReference type="EMBL" id="CAF9938258.1"/>
    </source>
</evidence>
<organism evidence="2 3">
    <name type="scientific">Imshaugia aleurites</name>
    <dbReference type="NCBI Taxonomy" id="172621"/>
    <lineage>
        <taxon>Eukaryota</taxon>
        <taxon>Fungi</taxon>
        <taxon>Dikarya</taxon>
        <taxon>Ascomycota</taxon>
        <taxon>Pezizomycotina</taxon>
        <taxon>Lecanoromycetes</taxon>
        <taxon>OSLEUM clade</taxon>
        <taxon>Lecanoromycetidae</taxon>
        <taxon>Lecanorales</taxon>
        <taxon>Lecanorineae</taxon>
        <taxon>Parmeliaceae</taxon>
        <taxon>Imshaugia</taxon>
    </lineage>
</organism>
<sequence>MMCKKSHRRTDESPVARMALLSVQCLKRILQLMNDYVHGEEARKNISSFNGLQGRNTNSKRTVLSEGTNVTAPNTINDGDKYGENGHGNIDFDETSANNQSVATDTLNGSAGSNPAVITTPNNAHKIAILMNQEDTIANSQFVVGQPVRLNGPELNLLQIFDLSDNPSQLILRCSGSQLESCRN</sequence>
<dbReference type="Proteomes" id="UP000664534">
    <property type="component" value="Unassembled WGS sequence"/>
</dbReference>
<reference evidence="2" key="1">
    <citation type="submission" date="2021-03" db="EMBL/GenBank/DDBJ databases">
        <authorList>
            <person name="Tagirdzhanova G."/>
        </authorList>
    </citation>
    <scope>NUCLEOTIDE SEQUENCE</scope>
</reference>
<evidence type="ECO:0000256" key="1">
    <source>
        <dbReference type="SAM" id="MobiDB-lite"/>
    </source>
</evidence>
<dbReference type="AlphaFoldDB" id="A0A8H3IYC5"/>
<name>A0A8H3IYC5_9LECA</name>
<evidence type="ECO:0000313" key="3">
    <source>
        <dbReference type="Proteomes" id="UP000664534"/>
    </source>
</evidence>
<proteinExistence type="predicted"/>